<dbReference type="PROSITE" id="PS50850">
    <property type="entry name" value="MFS"/>
    <property type="match status" value="1"/>
</dbReference>
<organism evidence="3">
    <name type="scientific">marine metagenome</name>
    <dbReference type="NCBI Taxonomy" id="408172"/>
    <lineage>
        <taxon>unclassified sequences</taxon>
        <taxon>metagenomes</taxon>
        <taxon>ecological metagenomes</taxon>
    </lineage>
</organism>
<evidence type="ECO:0000256" key="1">
    <source>
        <dbReference type="SAM" id="Phobius"/>
    </source>
</evidence>
<dbReference type="AlphaFoldDB" id="A0A382BBE1"/>
<feature type="transmembrane region" description="Helical" evidence="1">
    <location>
        <begin position="336"/>
        <end position="357"/>
    </location>
</feature>
<feature type="domain" description="Major facilitator superfamily (MFS) profile" evidence="2">
    <location>
        <begin position="28"/>
        <end position="363"/>
    </location>
</feature>
<name>A0A382BBE1_9ZZZZ</name>
<evidence type="ECO:0000259" key="2">
    <source>
        <dbReference type="PROSITE" id="PS50850"/>
    </source>
</evidence>
<dbReference type="InterPro" id="IPR020846">
    <property type="entry name" value="MFS_dom"/>
</dbReference>
<feature type="transmembrane region" description="Helical" evidence="1">
    <location>
        <begin position="185"/>
        <end position="208"/>
    </location>
</feature>
<keyword evidence="1" id="KW-1133">Transmembrane helix</keyword>
<reference evidence="3" key="1">
    <citation type="submission" date="2018-05" db="EMBL/GenBank/DDBJ databases">
        <authorList>
            <person name="Lanie J.A."/>
            <person name="Ng W.-L."/>
            <person name="Kazmierczak K.M."/>
            <person name="Andrzejewski T.M."/>
            <person name="Davidsen T.M."/>
            <person name="Wayne K.J."/>
            <person name="Tettelin H."/>
            <person name="Glass J.I."/>
            <person name="Rusch D."/>
            <person name="Podicherti R."/>
            <person name="Tsui H.-C.T."/>
            <person name="Winkler M.E."/>
        </authorList>
    </citation>
    <scope>NUCLEOTIDE SEQUENCE</scope>
</reference>
<keyword evidence="1" id="KW-0472">Membrane</keyword>
<feature type="transmembrane region" description="Helical" evidence="1">
    <location>
        <begin position="154"/>
        <end position="173"/>
    </location>
</feature>
<evidence type="ECO:0000313" key="3">
    <source>
        <dbReference type="EMBL" id="SVB10527.1"/>
    </source>
</evidence>
<feature type="transmembrane region" description="Helical" evidence="1">
    <location>
        <begin position="304"/>
        <end position="324"/>
    </location>
</feature>
<feature type="transmembrane region" description="Helical" evidence="1">
    <location>
        <begin position="28"/>
        <end position="55"/>
    </location>
</feature>
<gene>
    <name evidence="3" type="ORF">METZ01_LOCUS163381</name>
</gene>
<dbReference type="Gene3D" id="1.20.1250.20">
    <property type="entry name" value="MFS general substrate transporter like domains"/>
    <property type="match status" value="2"/>
</dbReference>
<sequence length="363" mass="38441">MGTQHSRSQGKANLWLMISSVGKIHHSWVVLAAVCGLAFANSVASLNVLTVFFLPMSDEFLWNRTQISGAASLGALMGAGVAVVMGRILDLTGPRVILAIGALITTVSMIALSQITSIMAFYIFYGAARVSDQGFIQATSPPTIAKWFDKKSGVAVSVLFAVTALGGVILPIISQMSIAEFGWRFGWLGLATIMFLIGAIPVISFVRIPKDFDANDSDGVESGNFTTSEFSLPEVLHTKEYWFLTTTVFVTGIATAGIGLHIVPFLVGQGLNPEAAVATVSIRFFASAIGGLIGGILADRYMPRLLILFAISIRVFSIALLIFADTFMKAVFSGALGGLSDGIQSTVLVLLLVSYFGKNNVGG</sequence>
<feature type="non-terminal residue" evidence="3">
    <location>
        <position position="363"/>
    </location>
</feature>
<feature type="transmembrane region" description="Helical" evidence="1">
    <location>
        <begin position="241"/>
        <end position="263"/>
    </location>
</feature>
<dbReference type="PANTHER" id="PTHR11360">
    <property type="entry name" value="MONOCARBOXYLATE TRANSPORTER"/>
    <property type="match status" value="1"/>
</dbReference>
<feature type="transmembrane region" description="Helical" evidence="1">
    <location>
        <begin position="96"/>
        <end position="125"/>
    </location>
</feature>
<dbReference type="InterPro" id="IPR050327">
    <property type="entry name" value="Proton-linked_MCT"/>
</dbReference>
<keyword evidence="1" id="KW-0812">Transmembrane</keyword>
<dbReference type="InterPro" id="IPR011701">
    <property type="entry name" value="MFS"/>
</dbReference>
<dbReference type="GO" id="GO:0022857">
    <property type="term" value="F:transmembrane transporter activity"/>
    <property type="evidence" value="ECO:0007669"/>
    <property type="project" value="InterPro"/>
</dbReference>
<dbReference type="EMBL" id="UINC01028831">
    <property type="protein sequence ID" value="SVB10527.1"/>
    <property type="molecule type" value="Genomic_DNA"/>
</dbReference>
<dbReference type="Pfam" id="PF07690">
    <property type="entry name" value="MFS_1"/>
    <property type="match status" value="1"/>
</dbReference>
<feature type="transmembrane region" description="Helical" evidence="1">
    <location>
        <begin position="67"/>
        <end position="89"/>
    </location>
</feature>
<protein>
    <recommendedName>
        <fullName evidence="2">Major facilitator superfamily (MFS) profile domain-containing protein</fullName>
    </recommendedName>
</protein>
<dbReference type="InterPro" id="IPR036259">
    <property type="entry name" value="MFS_trans_sf"/>
</dbReference>
<accession>A0A382BBE1</accession>
<feature type="transmembrane region" description="Helical" evidence="1">
    <location>
        <begin position="275"/>
        <end position="298"/>
    </location>
</feature>
<proteinExistence type="predicted"/>
<dbReference type="SUPFAM" id="SSF103473">
    <property type="entry name" value="MFS general substrate transporter"/>
    <property type="match status" value="1"/>
</dbReference>